<gene>
    <name evidence="2" type="ORF">BJ508DRAFT_332809</name>
</gene>
<feature type="compositionally biased region" description="Basic and acidic residues" evidence="1">
    <location>
        <begin position="337"/>
        <end position="359"/>
    </location>
</feature>
<sequence>MGTPLLQGLPGDVYPAGTILQYPNGQRMTIMGAFEIQPATPLSFDISLPLLPCGSTLMIPPSYASCFVSSNFQIRPTDSAPPVNEPASALEGPSFPASAPNPHYQSPTPHQQTVIPAPVPYGTTPESHLPAQQQFQNSWAQPSRNPTTQHLEWSLGLDKIEPARLYSGVLAIPDFVNVPATAMGQTEMPPVFQTPALRSNHRGKWAPVKLSQDKPRPVVVTSKDAEAETFNFMFSTSSPEIKTNFIPFQPEQDASGKQKLKVELDPPRPPTSPKSYLCGSHIFLGHPVSVRGGYFPREGGIRLHQLTAGRESVSVTNLKAIMDWNVAFWVEVERREREKSRLTLEQNPKDGAGRKDGKGGDGSGEDTSGFGGSGGARDIGGSTDAGTLGQGGPAFGNTGGGRDGTGGGCVDDDNKLDSSSEDIEGLYAAWGTTENEWNDLWMDRSSEEDLLDEAPTQLEPAIVSNWEDLLTGELDGEHRPVYIALFPYIGEEVQLEEEPVQVIPSPVGYLPSALTRLSPSIAQTSIAHDSIQDVEMKDIREDGTLLDGSATGSDTTGENAPEAPFEHPPSTPRAKTASPSSSLFKPTASPPSSFFPVTPKD</sequence>
<organism evidence="2 3">
    <name type="scientific">Ascobolus immersus RN42</name>
    <dbReference type="NCBI Taxonomy" id="1160509"/>
    <lineage>
        <taxon>Eukaryota</taxon>
        <taxon>Fungi</taxon>
        <taxon>Dikarya</taxon>
        <taxon>Ascomycota</taxon>
        <taxon>Pezizomycotina</taxon>
        <taxon>Pezizomycetes</taxon>
        <taxon>Pezizales</taxon>
        <taxon>Ascobolaceae</taxon>
        <taxon>Ascobolus</taxon>
    </lineage>
</organism>
<feature type="compositionally biased region" description="Gly residues" evidence="1">
    <location>
        <begin position="369"/>
        <end position="378"/>
    </location>
</feature>
<proteinExistence type="predicted"/>
<dbReference type="Proteomes" id="UP000275078">
    <property type="component" value="Unassembled WGS sequence"/>
</dbReference>
<feature type="region of interest" description="Disordered" evidence="1">
    <location>
        <begin position="78"/>
        <end position="110"/>
    </location>
</feature>
<dbReference type="AlphaFoldDB" id="A0A3N4HLG7"/>
<keyword evidence="3" id="KW-1185">Reference proteome</keyword>
<name>A0A3N4HLG7_ASCIM</name>
<evidence type="ECO:0000313" key="3">
    <source>
        <dbReference type="Proteomes" id="UP000275078"/>
    </source>
</evidence>
<feature type="compositionally biased region" description="Gly residues" evidence="1">
    <location>
        <begin position="388"/>
        <end position="409"/>
    </location>
</feature>
<feature type="region of interest" description="Disordered" evidence="1">
    <location>
        <begin position="337"/>
        <end position="418"/>
    </location>
</feature>
<evidence type="ECO:0000313" key="2">
    <source>
        <dbReference type="EMBL" id="RPA74665.1"/>
    </source>
</evidence>
<feature type="region of interest" description="Disordered" evidence="1">
    <location>
        <begin position="544"/>
        <end position="601"/>
    </location>
</feature>
<dbReference type="EMBL" id="ML119783">
    <property type="protein sequence ID" value="RPA74665.1"/>
    <property type="molecule type" value="Genomic_DNA"/>
</dbReference>
<accession>A0A3N4HLG7</accession>
<evidence type="ECO:0000256" key="1">
    <source>
        <dbReference type="SAM" id="MobiDB-lite"/>
    </source>
</evidence>
<reference evidence="2 3" key="1">
    <citation type="journal article" date="2018" name="Nat. Ecol. Evol.">
        <title>Pezizomycetes genomes reveal the molecular basis of ectomycorrhizal truffle lifestyle.</title>
        <authorList>
            <person name="Murat C."/>
            <person name="Payen T."/>
            <person name="Noel B."/>
            <person name="Kuo A."/>
            <person name="Morin E."/>
            <person name="Chen J."/>
            <person name="Kohler A."/>
            <person name="Krizsan K."/>
            <person name="Balestrini R."/>
            <person name="Da Silva C."/>
            <person name="Montanini B."/>
            <person name="Hainaut M."/>
            <person name="Levati E."/>
            <person name="Barry K.W."/>
            <person name="Belfiori B."/>
            <person name="Cichocki N."/>
            <person name="Clum A."/>
            <person name="Dockter R.B."/>
            <person name="Fauchery L."/>
            <person name="Guy J."/>
            <person name="Iotti M."/>
            <person name="Le Tacon F."/>
            <person name="Lindquist E.A."/>
            <person name="Lipzen A."/>
            <person name="Malagnac F."/>
            <person name="Mello A."/>
            <person name="Molinier V."/>
            <person name="Miyauchi S."/>
            <person name="Poulain J."/>
            <person name="Riccioni C."/>
            <person name="Rubini A."/>
            <person name="Sitrit Y."/>
            <person name="Splivallo R."/>
            <person name="Traeger S."/>
            <person name="Wang M."/>
            <person name="Zifcakova L."/>
            <person name="Wipf D."/>
            <person name="Zambonelli A."/>
            <person name="Paolocci F."/>
            <person name="Nowrousian M."/>
            <person name="Ottonello S."/>
            <person name="Baldrian P."/>
            <person name="Spatafora J.W."/>
            <person name="Henrissat B."/>
            <person name="Nagy L.G."/>
            <person name="Aury J.M."/>
            <person name="Wincker P."/>
            <person name="Grigoriev I.V."/>
            <person name="Bonfante P."/>
            <person name="Martin F.M."/>
        </authorList>
    </citation>
    <scope>NUCLEOTIDE SEQUENCE [LARGE SCALE GENOMIC DNA]</scope>
    <source>
        <strain evidence="2 3">RN42</strain>
    </source>
</reference>
<protein>
    <submittedName>
        <fullName evidence="2">Uncharacterized protein</fullName>
    </submittedName>
</protein>